<gene>
    <name evidence="4" type="primary">RvY_14807-1</name>
    <name evidence="4" type="synonym">RvY_14807.1</name>
    <name evidence="4" type="ORF">RvY_14807</name>
</gene>
<dbReference type="Pfam" id="PF00071">
    <property type="entry name" value="Ras"/>
    <property type="match status" value="1"/>
</dbReference>
<dbReference type="GO" id="GO:0005886">
    <property type="term" value="C:plasma membrane"/>
    <property type="evidence" value="ECO:0007669"/>
    <property type="project" value="TreeGrafter"/>
</dbReference>
<evidence type="ECO:0000313" key="4">
    <source>
        <dbReference type="EMBL" id="GAV04539.1"/>
    </source>
</evidence>
<evidence type="ECO:0000256" key="3">
    <source>
        <dbReference type="SAM" id="MobiDB-lite"/>
    </source>
</evidence>
<dbReference type="AlphaFoldDB" id="A0A1D1W0X7"/>
<dbReference type="NCBIfam" id="TIGR00231">
    <property type="entry name" value="small_GTP"/>
    <property type="match status" value="1"/>
</dbReference>
<dbReference type="PROSITE" id="PS51421">
    <property type="entry name" value="RAS"/>
    <property type="match status" value="1"/>
</dbReference>
<comment type="similarity">
    <text evidence="1">Belongs to the small GTPase superfamily. RGK family.</text>
</comment>
<dbReference type="PANTHER" id="PTHR45775:SF6">
    <property type="entry name" value="RAD, GEM_KIR FAMILY MEMBER 2, ISOFORM C"/>
    <property type="match status" value="1"/>
</dbReference>
<protein>
    <recommendedName>
        <fullName evidence="6">GTP-binding protein GEM</fullName>
    </recommendedName>
</protein>
<comment type="caution">
    <text evidence="4">The sequence shown here is derived from an EMBL/GenBank/DDBJ whole genome shotgun (WGS) entry which is preliminary data.</text>
</comment>
<reference evidence="4 5" key="1">
    <citation type="journal article" date="2016" name="Nat. Commun.">
        <title>Extremotolerant tardigrade genome and improved radiotolerance of human cultured cells by tardigrade-unique protein.</title>
        <authorList>
            <person name="Hashimoto T."/>
            <person name="Horikawa D.D."/>
            <person name="Saito Y."/>
            <person name="Kuwahara H."/>
            <person name="Kozuka-Hata H."/>
            <person name="Shin-I T."/>
            <person name="Minakuchi Y."/>
            <person name="Ohishi K."/>
            <person name="Motoyama A."/>
            <person name="Aizu T."/>
            <person name="Enomoto A."/>
            <person name="Kondo K."/>
            <person name="Tanaka S."/>
            <person name="Hara Y."/>
            <person name="Koshikawa S."/>
            <person name="Sagara H."/>
            <person name="Miura T."/>
            <person name="Yokobori S."/>
            <person name="Miyagawa K."/>
            <person name="Suzuki Y."/>
            <person name="Kubo T."/>
            <person name="Oyama M."/>
            <person name="Kohara Y."/>
            <person name="Fujiyama A."/>
            <person name="Arakawa K."/>
            <person name="Katayama T."/>
            <person name="Toyoda A."/>
            <person name="Kunieda T."/>
        </authorList>
    </citation>
    <scope>NUCLEOTIDE SEQUENCE [LARGE SCALE GENOMIC DNA]</scope>
    <source>
        <strain evidence="4 5">YOKOZUNA-1</strain>
    </source>
</reference>
<dbReference type="SMART" id="SM00173">
    <property type="entry name" value="RAS"/>
    <property type="match status" value="1"/>
</dbReference>
<dbReference type="GO" id="GO:0005246">
    <property type="term" value="F:calcium channel regulator activity"/>
    <property type="evidence" value="ECO:0007669"/>
    <property type="project" value="TreeGrafter"/>
</dbReference>
<dbReference type="GO" id="GO:0003924">
    <property type="term" value="F:GTPase activity"/>
    <property type="evidence" value="ECO:0007669"/>
    <property type="project" value="InterPro"/>
</dbReference>
<keyword evidence="2" id="KW-0597">Phosphoprotein</keyword>
<evidence type="ECO:0000313" key="5">
    <source>
        <dbReference type="Proteomes" id="UP000186922"/>
    </source>
</evidence>
<keyword evidence="5" id="KW-1185">Reference proteome</keyword>
<dbReference type="OrthoDB" id="5239715at2759"/>
<feature type="compositionally biased region" description="Basic and acidic residues" evidence="3">
    <location>
        <begin position="147"/>
        <end position="167"/>
    </location>
</feature>
<feature type="region of interest" description="Disordered" evidence="3">
    <location>
        <begin position="16"/>
        <end position="238"/>
    </location>
</feature>
<accession>A0A1D1W0X7</accession>
<feature type="compositionally biased region" description="Polar residues" evidence="3">
    <location>
        <begin position="210"/>
        <end position="221"/>
    </location>
</feature>
<dbReference type="PRINTS" id="PR00449">
    <property type="entry name" value="RASTRNSFRMNG"/>
</dbReference>
<dbReference type="Gene3D" id="3.40.50.300">
    <property type="entry name" value="P-loop containing nucleotide triphosphate hydrolases"/>
    <property type="match status" value="1"/>
</dbReference>
<feature type="compositionally biased region" description="Low complexity" evidence="3">
    <location>
        <begin position="85"/>
        <end position="103"/>
    </location>
</feature>
<dbReference type="PANTHER" id="PTHR45775">
    <property type="entry name" value="RAD, GEM/KIR FAMILY MEMBER 2, ISOFORM C"/>
    <property type="match status" value="1"/>
</dbReference>
<dbReference type="InterPro" id="IPR051641">
    <property type="entry name" value="RGK_GTP-binding_reg"/>
</dbReference>
<dbReference type="InterPro" id="IPR027417">
    <property type="entry name" value="P-loop_NTPase"/>
</dbReference>
<sequence>MANIGEADRRHLHALYNGHLRKSSNTSSTASSIESPDEEAERRFRAHKIRKQSSPAYLPSISVTRHESLAPSSATRPAAESFNHNRSSSVRNNNKSSASVVRRPSNLEVRSSSRNQRSINGSRANSPRPSLTELPVEFRSRANTLPGKDKEREEVDENHYRCRRFDVSPKGQVQNRGDSIKPRASNTSLNKIGAEEPPPTPSYKGERLLSVSSALSSTRGSPDSREGRSPSIDSPADNINTYRVHVCGEEGVGKTSLVNQFLSSDQINVFEGSPGEEEQTVSVLLDGQESCLCFIDEPSSIQGRGQPTAHAYILMYNVADRTTFENIIDTLYELKQADETRDRAIILVGNKTDLVRSRMVEFDEGTSIAASYDCKFIETSAAMSQNVDELLVGTLKQIRLKEQQGPQQKRKVVKYKRHARGKKNTLVQGYDKACDLLSKLISKGGSSKSCGNLHVL</sequence>
<dbReference type="InterPro" id="IPR005225">
    <property type="entry name" value="Small_GTP-bd"/>
</dbReference>
<dbReference type="PROSITE" id="PS51419">
    <property type="entry name" value="RAB"/>
    <property type="match status" value="1"/>
</dbReference>
<dbReference type="InterPro" id="IPR001806">
    <property type="entry name" value="Small_GTPase"/>
</dbReference>
<feature type="compositionally biased region" description="Polar residues" evidence="3">
    <location>
        <begin position="108"/>
        <end position="129"/>
    </location>
</feature>
<dbReference type="Proteomes" id="UP000186922">
    <property type="component" value="Unassembled WGS sequence"/>
</dbReference>
<dbReference type="GO" id="GO:0005525">
    <property type="term" value="F:GTP binding"/>
    <property type="evidence" value="ECO:0007669"/>
    <property type="project" value="InterPro"/>
</dbReference>
<dbReference type="STRING" id="947166.A0A1D1W0X7"/>
<dbReference type="EMBL" id="BDGG01000011">
    <property type="protein sequence ID" value="GAV04539.1"/>
    <property type="molecule type" value="Genomic_DNA"/>
</dbReference>
<evidence type="ECO:0000256" key="2">
    <source>
        <dbReference type="ARBA" id="ARBA00022553"/>
    </source>
</evidence>
<dbReference type="SMART" id="SM00175">
    <property type="entry name" value="RAB"/>
    <property type="match status" value="1"/>
</dbReference>
<proteinExistence type="inferred from homology"/>
<name>A0A1D1W0X7_RAMVA</name>
<organism evidence="4 5">
    <name type="scientific">Ramazzottius varieornatus</name>
    <name type="common">Water bear</name>
    <name type="synonym">Tardigrade</name>
    <dbReference type="NCBI Taxonomy" id="947166"/>
    <lineage>
        <taxon>Eukaryota</taxon>
        <taxon>Metazoa</taxon>
        <taxon>Ecdysozoa</taxon>
        <taxon>Tardigrada</taxon>
        <taxon>Eutardigrada</taxon>
        <taxon>Parachela</taxon>
        <taxon>Hypsibioidea</taxon>
        <taxon>Ramazzottiidae</taxon>
        <taxon>Ramazzottius</taxon>
    </lineage>
</organism>
<dbReference type="SUPFAM" id="SSF52540">
    <property type="entry name" value="P-loop containing nucleoside triphosphate hydrolases"/>
    <property type="match status" value="1"/>
</dbReference>
<evidence type="ECO:0000256" key="1">
    <source>
        <dbReference type="ARBA" id="ARBA00008846"/>
    </source>
</evidence>
<feature type="compositionally biased region" description="Low complexity" evidence="3">
    <location>
        <begin position="23"/>
        <end position="34"/>
    </location>
</feature>
<evidence type="ECO:0008006" key="6">
    <source>
        <dbReference type="Google" id="ProtNLM"/>
    </source>
</evidence>